<dbReference type="PROSITE" id="PS51296">
    <property type="entry name" value="RIESKE"/>
    <property type="match status" value="1"/>
</dbReference>
<keyword evidence="6" id="KW-0408">Iron</keyword>
<gene>
    <name evidence="9" type="ORF">VA613_04575</name>
</gene>
<dbReference type="EC" id="1.14.13.-" evidence="9"/>
<evidence type="ECO:0000256" key="5">
    <source>
        <dbReference type="ARBA" id="ARBA00023002"/>
    </source>
</evidence>
<dbReference type="InterPro" id="IPR001663">
    <property type="entry name" value="Rng_hydr_dOase-A"/>
</dbReference>
<evidence type="ECO:0000256" key="6">
    <source>
        <dbReference type="ARBA" id="ARBA00023004"/>
    </source>
</evidence>
<dbReference type="PRINTS" id="PR00090">
    <property type="entry name" value="RNGDIOXGNASE"/>
</dbReference>
<evidence type="ECO:0000313" key="10">
    <source>
        <dbReference type="Proteomes" id="UP001334732"/>
    </source>
</evidence>
<evidence type="ECO:0000256" key="1">
    <source>
        <dbReference type="ARBA" id="ARBA00001962"/>
    </source>
</evidence>
<proteinExistence type="inferred from homology"/>
<name>A0ABZ1CMD9_9PROT</name>
<comment type="similarity">
    <text evidence="2">Belongs to the bacterial ring-hydroxylating dioxygenase alpha subunit family.</text>
</comment>
<evidence type="ECO:0000259" key="8">
    <source>
        <dbReference type="PROSITE" id="PS51296"/>
    </source>
</evidence>
<dbReference type="RefSeq" id="WP_324780678.1">
    <property type="nucleotide sequence ID" value="NZ_CP141769.1"/>
</dbReference>
<sequence>MSDLAESSALSLTSPQLPVSWYFDAAIYDLELKHLFKSGPGYVGHQLMVPEAGDYHALEMFEGGRMLVNGGAGVELLSNVCRHRQAIMLKGRGKLPSNNIVCPVHRWTYDAQGTLMGAPEFPGNPCLNLNRTGLQAWQGLLFAGGRDVNADLAGMQAARELDFSGFVLDRVDVTHYACNWKTFIEVYLEDYHVAPYHPGLGHFVTCDDLKWEYGEWWSVQTVGVNRGLAKPGSPVYRKWHEQVLAYDRGQAPKHGAIWLTYYPGLMVEWYPHVLVVSSIVPTGVESCSNIVEFYYPEDIALFERAFIEAEQAAYNETAVEDEDICLRMHEGRRVLYKQGISETGPYQSPMEDGMMHFHAFLRRQIEPHLK</sequence>
<dbReference type="CDD" id="cd03469">
    <property type="entry name" value="Rieske_RO_Alpha_N"/>
    <property type="match status" value="1"/>
</dbReference>
<dbReference type="Gene3D" id="2.102.10.10">
    <property type="entry name" value="Rieske [2Fe-2S] iron-sulphur domain"/>
    <property type="match status" value="1"/>
</dbReference>
<dbReference type="EMBL" id="CP141769">
    <property type="protein sequence ID" value="WRS40148.1"/>
    <property type="molecule type" value="Genomic_DNA"/>
</dbReference>
<keyword evidence="5 9" id="KW-0560">Oxidoreductase</keyword>
<dbReference type="InterPro" id="IPR036922">
    <property type="entry name" value="Rieske_2Fe-2S_sf"/>
</dbReference>
<dbReference type="GO" id="GO:0051213">
    <property type="term" value="F:dioxygenase activity"/>
    <property type="evidence" value="ECO:0007669"/>
    <property type="project" value="UniProtKB-KW"/>
</dbReference>
<dbReference type="SUPFAM" id="SSF55961">
    <property type="entry name" value="Bet v1-like"/>
    <property type="match status" value="1"/>
</dbReference>
<organism evidence="9 10">
    <name type="scientific">Thiobacillus sedimenti</name>
    <dbReference type="NCBI Taxonomy" id="3110231"/>
    <lineage>
        <taxon>Bacteria</taxon>
        <taxon>Pseudomonadati</taxon>
        <taxon>Pseudomonadota</taxon>
        <taxon>Betaproteobacteria</taxon>
        <taxon>Nitrosomonadales</taxon>
        <taxon>Thiobacillaceae</taxon>
        <taxon>Thiobacillus</taxon>
    </lineage>
</organism>
<comment type="cofactor">
    <cofactor evidence="1">
        <name>Fe cation</name>
        <dbReference type="ChEBI" id="CHEBI:24875"/>
    </cofactor>
</comment>
<evidence type="ECO:0000256" key="2">
    <source>
        <dbReference type="ARBA" id="ARBA00008751"/>
    </source>
</evidence>
<dbReference type="CDD" id="cd00680">
    <property type="entry name" value="RHO_alpha_C"/>
    <property type="match status" value="1"/>
</dbReference>
<dbReference type="Gene3D" id="3.90.380.10">
    <property type="entry name" value="Naphthalene 1,2-dioxygenase Alpha Subunit, Chain A, domain 1"/>
    <property type="match status" value="1"/>
</dbReference>
<feature type="domain" description="Rieske" evidence="8">
    <location>
        <begin position="41"/>
        <end position="143"/>
    </location>
</feature>
<protein>
    <submittedName>
        <fullName evidence="9">Aromatic ring-hydroxylating dioxygenase subunit alpha</fullName>
        <ecNumber evidence="9">1.14.13.-</ecNumber>
    </submittedName>
</protein>
<keyword evidence="9" id="KW-0223">Dioxygenase</keyword>
<dbReference type="Proteomes" id="UP001334732">
    <property type="component" value="Chromosome"/>
</dbReference>
<keyword evidence="10" id="KW-1185">Reference proteome</keyword>
<evidence type="ECO:0000256" key="4">
    <source>
        <dbReference type="ARBA" id="ARBA00022723"/>
    </source>
</evidence>
<keyword evidence="3" id="KW-0001">2Fe-2S</keyword>
<keyword evidence="7" id="KW-0411">Iron-sulfur</keyword>
<dbReference type="InterPro" id="IPR015879">
    <property type="entry name" value="Ring_hydroxy_dOase_asu_C_dom"/>
</dbReference>
<dbReference type="PANTHER" id="PTHR43756">
    <property type="entry name" value="CHOLINE MONOOXYGENASE, CHLOROPLASTIC"/>
    <property type="match status" value="1"/>
</dbReference>
<dbReference type="SUPFAM" id="SSF50022">
    <property type="entry name" value="ISP domain"/>
    <property type="match status" value="1"/>
</dbReference>
<evidence type="ECO:0000256" key="3">
    <source>
        <dbReference type="ARBA" id="ARBA00022714"/>
    </source>
</evidence>
<evidence type="ECO:0000313" key="9">
    <source>
        <dbReference type="EMBL" id="WRS40148.1"/>
    </source>
</evidence>
<accession>A0ABZ1CMD9</accession>
<dbReference type="InterPro" id="IPR017941">
    <property type="entry name" value="Rieske_2Fe-2S"/>
</dbReference>
<keyword evidence="4" id="KW-0479">Metal-binding</keyword>
<reference evidence="9 10" key="1">
    <citation type="submission" date="2023-12" db="EMBL/GenBank/DDBJ databases">
        <title>Thiobacillus sedimentum sp. nov., a chemolithoautotrophic sulfur-oxidizing bacterium isolated from freshwater sediment.</title>
        <authorList>
            <person name="Luo J."/>
            <person name="Dai C."/>
        </authorList>
    </citation>
    <scope>NUCLEOTIDE SEQUENCE [LARGE SCALE GENOMIC DNA]</scope>
    <source>
        <strain evidence="9 10">SCUT-2</strain>
    </source>
</reference>
<evidence type="ECO:0000256" key="7">
    <source>
        <dbReference type="ARBA" id="ARBA00023014"/>
    </source>
</evidence>
<dbReference type="Pfam" id="PF00848">
    <property type="entry name" value="Ring_hydroxyl_A"/>
    <property type="match status" value="1"/>
</dbReference>
<dbReference type="Pfam" id="PF00355">
    <property type="entry name" value="Rieske"/>
    <property type="match status" value="1"/>
</dbReference>
<dbReference type="PANTHER" id="PTHR43756:SF5">
    <property type="entry name" value="CHOLINE MONOOXYGENASE, CHLOROPLASTIC"/>
    <property type="match status" value="1"/>
</dbReference>